<protein>
    <submittedName>
        <fullName evidence="3">Class F sortase</fullName>
    </submittedName>
</protein>
<reference evidence="3 4" key="1">
    <citation type="submission" date="2019-01" db="EMBL/GenBank/DDBJ databases">
        <title>Genome sequencing of strain 2JSPR-7.</title>
        <authorList>
            <person name="Heo J."/>
            <person name="Kim S.-J."/>
            <person name="Kim J.-S."/>
            <person name="Hong S.-B."/>
            <person name="Kwon S.-W."/>
        </authorList>
    </citation>
    <scope>NUCLEOTIDE SEQUENCE [LARGE SCALE GENOMIC DNA]</scope>
    <source>
        <strain evidence="3 4">2JSPR-7</strain>
    </source>
</reference>
<feature type="compositionally biased region" description="Pro residues" evidence="2">
    <location>
        <begin position="57"/>
        <end position="73"/>
    </location>
</feature>
<dbReference type="Proteomes" id="UP000291758">
    <property type="component" value="Chromosome"/>
</dbReference>
<keyword evidence="4" id="KW-1185">Reference proteome</keyword>
<dbReference type="InterPro" id="IPR042001">
    <property type="entry name" value="Sortase_F"/>
</dbReference>
<dbReference type="Pfam" id="PF04203">
    <property type="entry name" value="Sortase"/>
    <property type="match status" value="1"/>
</dbReference>
<feature type="region of interest" description="Disordered" evidence="2">
    <location>
        <begin position="52"/>
        <end position="73"/>
    </location>
</feature>
<dbReference type="KEGG" id="xyl:ET495_10340"/>
<proteinExistence type="predicted"/>
<sequence length="225" mass="23990">MTPPPVLRHARRASRGPRLLSLLAIGVGVALTTAGSTATWADLRADAAPLDSSVKVVPPPPQLPEPDPEPEPVPAATPIRVLIPAIGVDAPIEVYTDEMVAAANGWIDPSTADVVSWWQGGGTPSSNPDNTVYLYGHVSRLEAVFNHLHTVTPGTVVTVVTEAGEIHYEVQEILEPVSKEALPYDERINEAVPGRLVIIGCFREPDQGRRPTTHNTVVIAHQIAG</sequence>
<dbReference type="SUPFAM" id="SSF63817">
    <property type="entry name" value="Sortase"/>
    <property type="match status" value="1"/>
</dbReference>
<dbReference type="GO" id="GO:0016787">
    <property type="term" value="F:hydrolase activity"/>
    <property type="evidence" value="ECO:0007669"/>
    <property type="project" value="UniProtKB-KW"/>
</dbReference>
<name>A0A4P6ELC4_9MICO</name>
<dbReference type="InterPro" id="IPR005754">
    <property type="entry name" value="Sortase"/>
</dbReference>
<evidence type="ECO:0000256" key="2">
    <source>
        <dbReference type="SAM" id="MobiDB-lite"/>
    </source>
</evidence>
<evidence type="ECO:0000313" key="4">
    <source>
        <dbReference type="Proteomes" id="UP000291758"/>
    </source>
</evidence>
<keyword evidence="1" id="KW-0378">Hydrolase</keyword>
<dbReference type="EMBL" id="CP035495">
    <property type="protein sequence ID" value="QAY63580.1"/>
    <property type="molecule type" value="Genomic_DNA"/>
</dbReference>
<dbReference type="CDD" id="cd05829">
    <property type="entry name" value="Sortase_F"/>
    <property type="match status" value="1"/>
</dbReference>
<evidence type="ECO:0000313" key="3">
    <source>
        <dbReference type="EMBL" id="QAY63580.1"/>
    </source>
</evidence>
<accession>A0A4P6ELC4</accession>
<evidence type="ECO:0000256" key="1">
    <source>
        <dbReference type="ARBA" id="ARBA00022801"/>
    </source>
</evidence>
<dbReference type="InterPro" id="IPR023365">
    <property type="entry name" value="Sortase_dom-sf"/>
</dbReference>
<dbReference type="AlphaFoldDB" id="A0A4P6ELC4"/>
<dbReference type="OrthoDB" id="4425249at2"/>
<organism evidence="3 4">
    <name type="scientific">Xylanimonas allomyrinae</name>
    <dbReference type="NCBI Taxonomy" id="2509459"/>
    <lineage>
        <taxon>Bacteria</taxon>
        <taxon>Bacillati</taxon>
        <taxon>Actinomycetota</taxon>
        <taxon>Actinomycetes</taxon>
        <taxon>Micrococcales</taxon>
        <taxon>Promicromonosporaceae</taxon>
        <taxon>Xylanimonas</taxon>
    </lineage>
</organism>
<gene>
    <name evidence="3" type="ORF">ET495_10340</name>
</gene>
<dbReference type="Gene3D" id="2.40.260.10">
    <property type="entry name" value="Sortase"/>
    <property type="match status" value="1"/>
</dbReference>